<sequence length="61" mass="7122">MNKPALSLEVFSRRWMDLLLFLVGFRRVDVCSISCPGLLLDSVCIFVRFKLHRFACDEFPL</sequence>
<proteinExistence type="predicted"/>
<gene>
    <name evidence="1" type="ORF">GcM1_04594</name>
</gene>
<reference evidence="1 2" key="1">
    <citation type="journal article" date="2018" name="BMC Genomics">
        <title>Comparative genome analyses reveal sequence features reflecting distinct modes of host-adaptation between dicot and monocot powdery mildew.</title>
        <authorList>
            <person name="Wu Y."/>
            <person name="Ma X."/>
            <person name="Pan Z."/>
            <person name="Kale S.D."/>
            <person name="Song Y."/>
            <person name="King H."/>
            <person name="Zhang Q."/>
            <person name="Presley C."/>
            <person name="Deng X."/>
            <person name="Wei C.I."/>
            <person name="Xiao S."/>
        </authorList>
    </citation>
    <scope>NUCLEOTIDE SEQUENCE [LARGE SCALE GENOMIC DNA]</scope>
    <source>
        <strain evidence="1">UMSG1</strain>
    </source>
</reference>
<accession>A0A420IW53</accession>
<evidence type="ECO:0000313" key="2">
    <source>
        <dbReference type="Proteomes" id="UP000285326"/>
    </source>
</evidence>
<name>A0A420IW53_9PEZI</name>
<evidence type="ECO:0000313" key="1">
    <source>
        <dbReference type="EMBL" id="RKF78766.1"/>
    </source>
</evidence>
<organism evidence="1 2">
    <name type="scientific">Golovinomyces cichoracearum</name>
    <dbReference type="NCBI Taxonomy" id="62708"/>
    <lineage>
        <taxon>Eukaryota</taxon>
        <taxon>Fungi</taxon>
        <taxon>Dikarya</taxon>
        <taxon>Ascomycota</taxon>
        <taxon>Pezizomycotina</taxon>
        <taxon>Leotiomycetes</taxon>
        <taxon>Erysiphales</taxon>
        <taxon>Erysiphaceae</taxon>
        <taxon>Golovinomyces</taxon>
    </lineage>
</organism>
<dbReference type="EMBL" id="MCBS01020852">
    <property type="protein sequence ID" value="RKF78766.1"/>
    <property type="molecule type" value="Genomic_DNA"/>
</dbReference>
<comment type="caution">
    <text evidence="1">The sequence shown here is derived from an EMBL/GenBank/DDBJ whole genome shotgun (WGS) entry which is preliminary data.</text>
</comment>
<dbReference type="AlphaFoldDB" id="A0A420IW53"/>
<dbReference type="Proteomes" id="UP000285326">
    <property type="component" value="Unassembled WGS sequence"/>
</dbReference>
<protein>
    <submittedName>
        <fullName evidence="1">Uncharacterized protein</fullName>
    </submittedName>
</protein>